<dbReference type="EMBL" id="LC570769">
    <property type="protein sequence ID" value="BCK60455.1"/>
    <property type="molecule type" value="Genomic_DNA"/>
</dbReference>
<feature type="region of interest" description="Disordered" evidence="1">
    <location>
        <begin position="72"/>
        <end position="104"/>
    </location>
</feature>
<name>A0A7G1KYN4_AERHY</name>
<dbReference type="RefSeq" id="WP_077097764.1">
    <property type="nucleotide sequence ID" value="NZ_CP045501.1"/>
</dbReference>
<dbReference type="Proteomes" id="UP001214666">
    <property type="component" value="Chromosome"/>
</dbReference>
<dbReference type="InterPro" id="IPR009813">
    <property type="entry name" value="Uncharacterised_YebG"/>
</dbReference>
<reference evidence="3" key="2">
    <citation type="submission" date="2023-02" db="EMBL/GenBank/DDBJ databases">
        <title>The sequence of Aeromonas hydrophila K533.</title>
        <authorList>
            <person name="Luo X."/>
        </authorList>
    </citation>
    <scope>NUCLEOTIDE SEQUENCE</scope>
    <source>
        <strain evidence="3">K533</strain>
    </source>
</reference>
<evidence type="ECO:0000313" key="2">
    <source>
        <dbReference type="EMBL" id="BCK60455.1"/>
    </source>
</evidence>
<accession>A0A7G1KYN4</accession>
<evidence type="ECO:0000313" key="3">
    <source>
        <dbReference type="EMBL" id="WEE28629.1"/>
    </source>
</evidence>
<sequence>MAVEIKYVVVRGGVEKMTFTSKKEADAYDKLLDTADELMHLLAGAPVRLEPEQQESLAFYLAEQRDLLQNVLRGAKGQGSGKSEPQEEQSEAGKPKDKSLKRVA</sequence>
<dbReference type="EMBL" id="CP118942">
    <property type="protein sequence ID" value="WEE28629.1"/>
    <property type="molecule type" value="Genomic_DNA"/>
</dbReference>
<evidence type="ECO:0000256" key="1">
    <source>
        <dbReference type="SAM" id="MobiDB-lite"/>
    </source>
</evidence>
<proteinExistence type="predicted"/>
<organism evidence="2">
    <name type="scientific">Aeromonas hydrophila</name>
    <dbReference type="NCBI Taxonomy" id="644"/>
    <lineage>
        <taxon>Bacteria</taxon>
        <taxon>Pseudomonadati</taxon>
        <taxon>Pseudomonadota</taxon>
        <taxon>Gammaproteobacteria</taxon>
        <taxon>Aeromonadales</taxon>
        <taxon>Aeromonadaceae</taxon>
        <taxon>Aeromonas</taxon>
    </lineage>
</organism>
<dbReference type="Gene3D" id="1.10.10.710">
    <property type="entry name" value="PSPTO_1197 like"/>
    <property type="match status" value="1"/>
</dbReference>
<reference evidence="2" key="1">
    <citation type="submission" date="2020-07" db="EMBL/GenBank/DDBJ databases">
        <title>Aeromonas blaVEB-3.</title>
        <authorList>
            <person name="Sugiyama M."/>
            <person name="Asai T."/>
        </authorList>
    </citation>
    <scope>NUCLEOTIDE SEQUENCE</scope>
    <source>
        <strain evidence="2">K36</strain>
    </source>
</reference>
<dbReference type="Pfam" id="PF07130">
    <property type="entry name" value="YebG"/>
    <property type="match status" value="1"/>
</dbReference>
<gene>
    <name evidence="3" type="ORF">PY771_10030</name>
</gene>
<dbReference type="AlphaFoldDB" id="A0A7G1KYN4"/>
<protein>
    <submittedName>
        <fullName evidence="2">DNA damage-inducible protein YebG</fullName>
    </submittedName>
    <submittedName>
        <fullName evidence="3">YebG family protein</fullName>
    </submittedName>
</protein>
<dbReference type="InterPro" id="IPR038627">
    <property type="entry name" value="YebG-like_sf"/>
</dbReference>
<feature type="compositionally biased region" description="Basic and acidic residues" evidence="1">
    <location>
        <begin position="91"/>
        <end position="104"/>
    </location>
</feature>